<feature type="compositionally biased region" description="Basic residues" evidence="1">
    <location>
        <begin position="212"/>
        <end position="222"/>
    </location>
</feature>
<evidence type="ECO:0000256" key="1">
    <source>
        <dbReference type="SAM" id="MobiDB-lite"/>
    </source>
</evidence>
<feature type="compositionally biased region" description="Basic and acidic residues" evidence="1">
    <location>
        <begin position="141"/>
        <end position="150"/>
    </location>
</feature>
<dbReference type="EMBL" id="JARKIB010000103">
    <property type="protein sequence ID" value="KAJ7740327.1"/>
    <property type="molecule type" value="Genomic_DNA"/>
</dbReference>
<feature type="compositionally biased region" description="Basic and acidic residues" evidence="1">
    <location>
        <begin position="802"/>
        <end position="818"/>
    </location>
</feature>
<protein>
    <submittedName>
        <fullName evidence="2">Uncharacterized protein</fullName>
    </submittedName>
</protein>
<dbReference type="Proteomes" id="UP001215598">
    <property type="component" value="Unassembled WGS sequence"/>
</dbReference>
<feature type="region of interest" description="Disordered" evidence="1">
    <location>
        <begin position="609"/>
        <end position="698"/>
    </location>
</feature>
<name>A0AAD7ID07_9AGAR</name>
<evidence type="ECO:0000313" key="2">
    <source>
        <dbReference type="EMBL" id="KAJ7740327.1"/>
    </source>
</evidence>
<proteinExistence type="predicted"/>
<dbReference type="AlphaFoldDB" id="A0AAD7ID07"/>
<gene>
    <name evidence="2" type="ORF">B0H16DRAFT_1729024</name>
</gene>
<feature type="region of interest" description="Disordered" evidence="1">
    <location>
        <begin position="1152"/>
        <end position="1177"/>
    </location>
</feature>
<accession>A0AAD7ID07</accession>
<comment type="caution">
    <text evidence="2">The sequence shown here is derived from an EMBL/GenBank/DDBJ whole genome shotgun (WGS) entry which is preliminary data.</text>
</comment>
<feature type="compositionally biased region" description="Basic and acidic residues" evidence="1">
    <location>
        <begin position="1"/>
        <end position="11"/>
    </location>
</feature>
<feature type="region of interest" description="Disordered" evidence="1">
    <location>
        <begin position="1114"/>
        <end position="1135"/>
    </location>
</feature>
<keyword evidence="3" id="KW-1185">Reference proteome</keyword>
<feature type="region of interest" description="Disordered" evidence="1">
    <location>
        <begin position="775"/>
        <end position="818"/>
    </location>
</feature>
<reference evidence="2" key="1">
    <citation type="submission" date="2023-03" db="EMBL/GenBank/DDBJ databases">
        <title>Massive genome expansion in bonnet fungi (Mycena s.s.) driven by repeated elements and novel gene families across ecological guilds.</title>
        <authorList>
            <consortium name="Lawrence Berkeley National Laboratory"/>
            <person name="Harder C.B."/>
            <person name="Miyauchi S."/>
            <person name="Viragh M."/>
            <person name="Kuo A."/>
            <person name="Thoen E."/>
            <person name="Andreopoulos B."/>
            <person name="Lu D."/>
            <person name="Skrede I."/>
            <person name="Drula E."/>
            <person name="Henrissat B."/>
            <person name="Morin E."/>
            <person name="Kohler A."/>
            <person name="Barry K."/>
            <person name="LaButti K."/>
            <person name="Morin E."/>
            <person name="Salamov A."/>
            <person name="Lipzen A."/>
            <person name="Mereny Z."/>
            <person name="Hegedus B."/>
            <person name="Baldrian P."/>
            <person name="Stursova M."/>
            <person name="Weitz H."/>
            <person name="Taylor A."/>
            <person name="Grigoriev I.V."/>
            <person name="Nagy L.G."/>
            <person name="Martin F."/>
            <person name="Kauserud H."/>
        </authorList>
    </citation>
    <scope>NUCLEOTIDE SEQUENCE</scope>
    <source>
        <strain evidence="2">CBHHK182m</strain>
    </source>
</reference>
<evidence type="ECO:0000313" key="3">
    <source>
        <dbReference type="Proteomes" id="UP001215598"/>
    </source>
</evidence>
<feature type="compositionally biased region" description="Acidic residues" evidence="1">
    <location>
        <begin position="104"/>
        <end position="120"/>
    </location>
</feature>
<feature type="compositionally biased region" description="Pro residues" evidence="1">
    <location>
        <begin position="674"/>
        <end position="691"/>
    </location>
</feature>
<organism evidence="2 3">
    <name type="scientific">Mycena metata</name>
    <dbReference type="NCBI Taxonomy" id="1033252"/>
    <lineage>
        <taxon>Eukaryota</taxon>
        <taxon>Fungi</taxon>
        <taxon>Dikarya</taxon>
        <taxon>Basidiomycota</taxon>
        <taxon>Agaricomycotina</taxon>
        <taxon>Agaricomycetes</taxon>
        <taxon>Agaricomycetidae</taxon>
        <taxon>Agaricales</taxon>
        <taxon>Marasmiineae</taxon>
        <taxon>Mycenaceae</taxon>
        <taxon>Mycena</taxon>
    </lineage>
</organism>
<sequence>MKRKTNQKETPPDPAPDVHQPRRTRAETAAAAQTQKPKGNRRAIPPAPAAPRRPGLRGSKHTAATADGSASQNEQPTPKVDARSENDQAASNPASRAVSPELDVPPEFEIVEDDQYDSDLFDYPPDPRFPSDDSGSDDDFEKTHGLDKRRSATLNDGENEPDEDDAQPKPKPKPRGGKRRARGNSKGKSKADATASDDDNNDADADDEAPPKSRRSGNKGKGKQKEDTAPPASDAEDGSESSRRAGPLPAQAKEQAEALRATFHKGLDDLARKYGKDVQVFHKLLGTALKPTRDTSPWNHFQGNPPTCLAQEWSGYVSQLWKDKLVEGGLDPESKPDSPTIFAALPWLKIWVEKNRAALVEYRIESGAFPGDIHRFTTSLNKTCTQAHEQFGLHVFGQVIDVQGGNSIFFGGSEAVTRLRQQNQAHSKKTLKEYECKIGVIEAAIQREAGVATDDLPPSIYVSDTWDRDKGRAYVKQCLIEDQVKIEVARGTFLPDSAEASNYAMHWNFADHGYQHQMRICHWPDSMASNEYYPKASFSQTEHSGNVKYADDPAAAPGKTVQVVEWTEDEKNLALKDQGEIPLVVTQKGTVVLKVKDSKKFIKAAGLTDDMPKPKKLKAKANPETMASSDDDEDADPISPPSPIVEKKPKKKEKQPILPLRPAPRAPALRAPAPHAPHAPAQPGPPAPPPAGSSSISLNSQIRTRPPLATTTHRRSAATTHISFIPRPRLRPATICTKHMAPPPMLRFLPPLPLLPPLILAVTIGRSMSPWRLRRRARCRSAPQVKQEEQEEQDDNPKKRKRPDDLDRDENGNFTKDAMKRLNDVATPHKDDPHKEFEGSIEDCEIQTQADHKTWCWQPATHVWLRLTPTQHFVADDFFKDDYLKWCKKYKLFTIRYLFIMPARNLIEWVNSNRRYDINLVRLSQPRKRHYRTLQELEREKRWHPQDPCEDCHLPVALFGFGSYVINDDDPTSGFYVFHKVCKACYPYNVLNARFDAIRDTTVGPPCTCPPGSIACGDVLTGCKLHVVPAMTLVPSGASHGWSPLLRLEQNQLLNNLTDKAFYDLEHASGRERDAVRERLCTLLYHKAQWLSDVNWTMPAKRELLFVMPPSAEESSAASDDSEKASISSSSTSTTLAADELPAALQLSCKGPIRRPAKIPANHPYDYSKKHQKHRQL</sequence>
<feature type="region of interest" description="Disordered" evidence="1">
    <location>
        <begin position="1"/>
        <end position="255"/>
    </location>
</feature>
<feature type="compositionally biased region" description="Basic residues" evidence="1">
    <location>
        <begin position="170"/>
        <end position="188"/>
    </location>
</feature>
<feature type="compositionally biased region" description="Acidic residues" evidence="1">
    <location>
        <begin position="195"/>
        <end position="208"/>
    </location>
</feature>